<feature type="binding site" evidence="3">
    <location>
        <begin position="54"/>
        <end position="56"/>
    </location>
    <ligand>
        <name>ATP</name>
        <dbReference type="ChEBI" id="CHEBI:30616"/>
    </ligand>
</feature>
<dbReference type="NCBIfam" id="TIGR00269">
    <property type="entry name" value="TIGR00269 family protein"/>
    <property type="match status" value="1"/>
</dbReference>
<proteinExistence type="predicted"/>
<dbReference type="InterPro" id="IPR035107">
    <property type="entry name" value="tRNA_thiolation_TtcA_Ctu1"/>
</dbReference>
<dbReference type="Gene3D" id="3.40.50.620">
    <property type="entry name" value="HUPs"/>
    <property type="match status" value="1"/>
</dbReference>
<evidence type="ECO:0000313" key="5">
    <source>
        <dbReference type="EMBL" id="MDV0443400.1"/>
    </source>
</evidence>
<dbReference type="InterPro" id="IPR011063">
    <property type="entry name" value="TilS/TtcA_N"/>
</dbReference>
<keyword evidence="3" id="KW-0547">Nucleotide-binding</keyword>
<evidence type="ECO:0000313" key="6">
    <source>
        <dbReference type="Proteomes" id="UP001283212"/>
    </source>
</evidence>
<dbReference type="PIRSF" id="PIRSF004976">
    <property type="entry name" value="ATPase_YdaO"/>
    <property type="match status" value="1"/>
</dbReference>
<feature type="binding site" evidence="2">
    <location>
        <position position="277"/>
    </location>
    <ligand>
        <name>Zn(2+)</name>
        <dbReference type="ChEBI" id="CHEBI:29105"/>
        <label>2</label>
    </ligand>
</feature>
<organism evidence="5 6">
    <name type="scientific">Methanorbis rubei</name>
    <dbReference type="NCBI Taxonomy" id="3028300"/>
    <lineage>
        <taxon>Archaea</taxon>
        <taxon>Methanobacteriati</taxon>
        <taxon>Methanobacteriota</taxon>
        <taxon>Stenosarchaea group</taxon>
        <taxon>Methanomicrobia</taxon>
        <taxon>Methanomicrobiales</taxon>
        <taxon>Methanocorpusculaceae</taxon>
        <taxon>Methanorbis</taxon>
    </lineage>
</organism>
<keyword evidence="2" id="KW-0862">Zinc</keyword>
<dbReference type="InterPro" id="IPR000541">
    <property type="entry name" value="Ncs6/Tuc1/Ctu1"/>
</dbReference>
<feature type="binding site" evidence="3">
    <location>
        <position position="82"/>
    </location>
    <ligand>
        <name>ATP</name>
        <dbReference type="ChEBI" id="CHEBI:30616"/>
    </ligand>
</feature>
<keyword evidence="2" id="KW-0479">Metal-binding</keyword>
<reference evidence="5 6" key="1">
    <citation type="submission" date="2023-06" db="EMBL/GenBank/DDBJ databases">
        <title>Genome sequence of Methancorpusculaceae sp. Cs1.</title>
        <authorList>
            <person name="Protasov E."/>
            <person name="Platt K."/>
            <person name="Poehlein A."/>
            <person name="Daniel R."/>
            <person name="Brune A."/>
        </authorList>
    </citation>
    <scope>NUCLEOTIDE SEQUENCE [LARGE SCALE GENOMIC DNA]</scope>
    <source>
        <strain evidence="5 6">Cs1</strain>
    </source>
</reference>
<dbReference type="PANTHER" id="PTHR11807:SF12">
    <property type="entry name" value="CYTOPLASMIC TRNA 2-THIOLATION PROTEIN 1"/>
    <property type="match status" value="1"/>
</dbReference>
<evidence type="ECO:0000259" key="4">
    <source>
        <dbReference type="Pfam" id="PF01171"/>
    </source>
</evidence>
<dbReference type="PANTHER" id="PTHR11807">
    <property type="entry name" value="ATPASES OF THE PP SUPERFAMILY-RELATED"/>
    <property type="match status" value="1"/>
</dbReference>
<feature type="binding site" evidence="2">
    <location>
        <position position="289"/>
    </location>
    <ligand>
        <name>Zn(2+)</name>
        <dbReference type="ChEBI" id="CHEBI:29105"/>
        <label>2</label>
    </ligand>
</feature>
<dbReference type="GO" id="GO:0046872">
    <property type="term" value="F:metal ion binding"/>
    <property type="evidence" value="ECO:0007669"/>
    <property type="project" value="UniProtKB-KW"/>
</dbReference>
<dbReference type="GO" id="GO:0016740">
    <property type="term" value="F:transferase activity"/>
    <property type="evidence" value="ECO:0007669"/>
    <property type="project" value="UniProtKB-KW"/>
</dbReference>
<feature type="binding site" evidence="2">
    <location>
        <position position="26"/>
    </location>
    <ligand>
        <name>Zn(2+)</name>
        <dbReference type="ChEBI" id="CHEBI:29105"/>
        <label>1</label>
    </ligand>
</feature>
<feature type="binding site" evidence="3">
    <location>
        <position position="60"/>
    </location>
    <ligand>
        <name>ATP</name>
        <dbReference type="ChEBI" id="CHEBI:30616"/>
    </ligand>
</feature>
<dbReference type="EC" id="2.8.1.15" evidence="5"/>
<feature type="binding site" evidence="2">
    <location>
        <position position="7"/>
    </location>
    <ligand>
        <name>Zn(2+)</name>
        <dbReference type="ChEBI" id="CHEBI:29105"/>
        <label>1</label>
    </ligand>
</feature>
<feature type="binding site" evidence="3">
    <location>
        <position position="159"/>
    </location>
    <ligand>
        <name>ATP</name>
        <dbReference type="ChEBI" id="CHEBI:30616"/>
    </ligand>
</feature>
<accession>A0AAE4MFZ4</accession>
<feature type="binding site" evidence="2">
    <location>
        <position position="23"/>
    </location>
    <ligand>
        <name>Zn(2+)</name>
        <dbReference type="ChEBI" id="CHEBI:29105"/>
        <label>1</label>
    </ligand>
</feature>
<gene>
    <name evidence="5" type="primary">ttuA</name>
    <name evidence="5" type="ORF">McpCs1_07750</name>
</gene>
<dbReference type="GO" id="GO:0002143">
    <property type="term" value="P:tRNA wobble position uridine thiolation"/>
    <property type="evidence" value="ECO:0007669"/>
    <property type="project" value="TreeGrafter"/>
</dbReference>
<dbReference type="EMBL" id="JAWDKB010000003">
    <property type="protein sequence ID" value="MDV0443400.1"/>
    <property type="molecule type" value="Genomic_DNA"/>
</dbReference>
<keyword evidence="1 5" id="KW-0808">Transferase</keyword>
<evidence type="ECO:0000256" key="1">
    <source>
        <dbReference type="ARBA" id="ARBA00022679"/>
    </source>
</evidence>
<dbReference type="GO" id="GO:0002144">
    <property type="term" value="C:cytosolic tRNA wobble base thiouridylase complex"/>
    <property type="evidence" value="ECO:0007669"/>
    <property type="project" value="TreeGrafter"/>
</dbReference>
<feature type="binding site" evidence="3">
    <location>
        <position position="164"/>
    </location>
    <ligand>
        <name>ATP</name>
        <dbReference type="ChEBI" id="CHEBI:30616"/>
    </ligand>
</feature>
<feature type="domain" description="tRNA(Ile)-lysidine/2-thiocytidine synthase N-terminal" evidence="4">
    <location>
        <begin position="51"/>
        <end position="180"/>
    </location>
</feature>
<feature type="binding site" evidence="2">
    <location>
        <position position="292"/>
    </location>
    <ligand>
        <name>Zn(2+)</name>
        <dbReference type="ChEBI" id="CHEBI:29105"/>
        <label>2</label>
    </ligand>
</feature>
<keyword evidence="6" id="KW-1185">Reference proteome</keyword>
<evidence type="ECO:0000256" key="2">
    <source>
        <dbReference type="PIRSR" id="PIRSR004976-50"/>
    </source>
</evidence>
<feature type="binding site" evidence="2">
    <location>
        <position position="4"/>
    </location>
    <ligand>
        <name>Zn(2+)</name>
        <dbReference type="ChEBI" id="CHEBI:29105"/>
        <label>1</label>
    </ligand>
</feature>
<dbReference type="InterPro" id="IPR014729">
    <property type="entry name" value="Rossmann-like_a/b/a_fold"/>
</dbReference>
<evidence type="ECO:0000256" key="3">
    <source>
        <dbReference type="PIRSR" id="PIRSR004976-51"/>
    </source>
</evidence>
<protein>
    <submittedName>
        <fullName evidence="5">tRNA-5-methyluridine(54) 2-sulfurtransferase</fullName>
        <ecNumber evidence="5">2.8.1.15</ecNumber>
    </submittedName>
</protein>
<dbReference type="GO" id="GO:0000049">
    <property type="term" value="F:tRNA binding"/>
    <property type="evidence" value="ECO:0007669"/>
    <property type="project" value="InterPro"/>
</dbReference>
<dbReference type="RefSeq" id="WP_338095927.1">
    <property type="nucleotide sequence ID" value="NZ_JAWDKB010000003.1"/>
</dbReference>
<dbReference type="Pfam" id="PF01171">
    <property type="entry name" value="ATP_bind_3"/>
    <property type="match status" value="1"/>
</dbReference>
<feature type="binding site" evidence="2">
    <location>
        <position position="280"/>
    </location>
    <ligand>
        <name>Zn(2+)</name>
        <dbReference type="ChEBI" id="CHEBI:29105"/>
        <label>2</label>
    </ligand>
</feature>
<dbReference type="Proteomes" id="UP001283212">
    <property type="component" value="Unassembled WGS sequence"/>
</dbReference>
<dbReference type="AlphaFoldDB" id="A0AAE4MFZ4"/>
<dbReference type="SUPFAM" id="SSF52402">
    <property type="entry name" value="Adenine nucleotide alpha hydrolases-like"/>
    <property type="match status" value="1"/>
</dbReference>
<dbReference type="GO" id="GO:0005524">
    <property type="term" value="F:ATP binding"/>
    <property type="evidence" value="ECO:0007669"/>
    <property type="project" value="UniProtKB-KW"/>
</dbReference>
<comment type="caution">
    <text evidence="5">The sequence shown here is derived from an EMBL/GenBank/DDBJ whole genome shotgun (WGS) entry which is preliminary data.</text>
</comment>
<name>A0AAE4MFZ4_9EURY</name>
<sequence>MAVCDLCASKAVWRDPASGAVLCGDHFSAWYEEGVRDAIEKYAMIPSGSRVAVGLSGGKDSTVLLTVLAKLNLDAEFVAITVDEGIANYRDDTISAAVSLVKRLGVEHRIVSFADVCGKTLDELLVSAPERACSVCGTLRRRALNAAARDAGASLIATGHCMDDEAQSVLMNYLRGDIRRVAENYHTNAGDLFIPRIKPLCRCTERATVAYGIVNRLLTPLPECPYTKYALRAGIRTELGVLEHKYPGTLSNIVSGQERLIAKLGVMQGEVTEMGVCERCGEPTQNRLCAACTLIEKLEHLE</sequence>
<keyword evidence="3" id="KW-0067">ATP-binding</keyword>